<keyword evidence="9" id="KW-1185">Reference proteome</keyword>
<dbReference type="PANTHER" id="PTHR12918">
    <property type="entry name" value="CYSTEINE DIOXYGENASE"/>
    <property type="match status" value="1"/>
</dbReference>
<dbReference type="GeneID" id="92084864"/>
<proteinExistence type="inferred from homology"/>
<comment type="catalytic activity">
    <reaction evidence="7">
        <text>L-cysteine + O2 = 3-sulfino-L-alanine + H(+)</text>
        <dbReference type="Rhea" id="RHEA:20441"/>
        <dbReference type="ChEBI" id="CHEBI:15378"/>
        <dbReference type="ChEBI" id="CHEBI:15379"/>
        <dbReference type="ChEBI" id="CHEBI:35235"/>
        <dbReference type="ChEBI" id="CHEBI:61085"/>
        <dbReference type="EC" id="1.13.11.20"/>
    </reaction>
</comment>
<dbReference type="InterPro" id="IPR011051">
    <property type="entry name" value="RmlC_Cupin_sf"/>
</dbReference>
<keyword evidence="5 7" id="KW-0560">Oxidoreductase</keyword>
<evidence type="ECO:0000313" key="8">
    <source>
        <dbReference type="EMBL" id="KAK8090887.1"/>
    </source>
</evidence>
<dbReference type="RefSeq" id="XP_066722433.1">
    <property type="nucleotide sequence ID" value="XM_066851801.1"/>
</dbReference>
<dbReference type="Proteomes" id="UP001480595">
    <property type="component" value="Unassembled WGS sequence"/>
</dbReference>
<dbReference type="CDD" id="cd10548">
    <property type="entry name" value="cupin_CDO"/>
    <property type="match status" value="1"/>
</dbReference>
<evidence type="ECO:0000256" key="1">
    <source>
        <dbReference type="ARBA" id="ARBA00006622"/>
    </source>
</evidence>
<evidence type="ECO:0000256" key="5">
    <source>
        <dbReference type="ARBA" id="ARBA00023002"/>
    </source>
</evidence>
<evidence type="ECO:0000256" key="4">
    <source>
        <dbReference type="ARBA" id="ARBA00022964"/>
    </source>
</evidence>
<comment type="similarity">
    <text evidence="1 7">Belongs to the cysteine dioxygenase family.</text>
</comment>
<comment type="caution">
    <text evidence="8">The sequence shown here is derived from an EMBL/GenBank/DDBJ whole genome shotgun (WGS) entry which is preliminary data.</text>
</comment>
<evidence type="ECO:0000313" key="9">
    <source>
        <dbReference type="Proteomes" id="UP001480595"/>
    </source>
</evidence>
<reference evidence="8 9" key="1">
    <citation type="submission" date="2023-01" db="EMBL/GenBank/DDBJ databases">
        <title>Analysis of 21 Apiospora genomes using comparative genomics revels a genus with tremendous synthesis potential of carbohydrate active enzymes and secondary metabolites.</title>
        <authorList>
            <person name="Sorensen T."/>
        </authorList>
    </citation>
    <scope>NUCLEOTIDE SEQUENCE [LARGE SCALE GENOMIC DNA]</scope>
    <source>
        <strain evidence="8 9">CBS 135458</strain>
    </source>
</reference>
<keyword evidence="6 7" id="KW-0408">Iron</keyword>
<evidence type="ECO:0000256" key="2">
    <source>
        <dbReference type="ARBA" id="ARBA00013133"/>
    </source>
</evidence>
<dbReference type="SUPFAM" id="SSF51182">
    <property type="entry name" value="RmlC-like cupins"/>
    <property type="match status" value="1"/>
</dbReference>
<organism evidence="8 9">
    <name type="scientific">Apiospora phragmitis</name>
    <dbReference type="NCBI Taxonomy" id="2905665"/>
    <lineage>
        <taxon>Eukaryota</taxon>
        <taxon>Fungi</taxon>
        <taxon>Dikarya</taxon>
        <taxon>Ascomycota</taxon>
        <taxon>Pezizomycotina</taxon>
        <taxon>Sordariomycetes</taxon>
        <taxon>Xylariomycetidae</taxon>
        <taxon>Amphisphaeriales</taxon>
        <taxon>Apiosporaceae</taxon>
        <taxon>Apiospora</taxon>
    </lineage>
</organism>
<dbReference type="InterPro" id="IPR014710">
    <property type="entry name" value="RmlC-like_jellyroll"/>
</dbReference>
<dbReference type="Pfam" id="PF05995">
    <property type="entry name" value="CDO_I"/>
    <property type="match status" value="1"/>
</dbReference>
<gene>
    <name evidence="8" type="ORF">PG994_000392</name>
</gene>
<dbReference type="GO" id="GO:0051213">
    <property type="term" value="F:dioxygenase activity"/>
    <property type="evidence" value="ECO:0007669"/>
    <property type="project" value="UniProtKB-KW"/>
</dbReference>
<name>A0ABR1X6C3_9PEZI</name>
<sequence length="230" mass="25285">MTCTILSPLRQQETSSKTNMDRFDTLVESLKDILGPSSGITSDDVDVGDLMHAMEQYTSDDREWSPYAMADPSRAYTRNLVDEGNGNSNLLILVWTPGKGSPIHDHGNAHCVMKILRGTLTETRYDFPDGDKNKPMQVKSTSHHKENAVAYMADELGVHRISNEGATSPSRCTVSEVHRKWCSVLAILTNMDAVYTPPNVAKSGCNIFDLRSGKKSHVPKCGYFSSSAAS</sequence>
<evidence type="ECO:0000256" key="7">
    <source>
        <dbReference type="RuleBase" id="RU366010"/>
    </source>
</evidence>
<evidence type="ECO:0000256" key="6">
    <source>
        <dbReference type="ARBA" id="ARBA00023004"/>
    </source>
</evidence>
<dbReference type="EC" id="1.13.11.20" evidence="2 7"/>
<dbReference type="PANTHER" id="PTHR12918:SF1">
    <property type="entry name" value="CYSTEINE DIOXYGENASE TYPE 1"/>
    <property type="match status" value="1"/>
</dbReference>
<protein>
    <recommendedName>
        <fullName evidence="2 7">Cysteine dioxygenase</fullName>
        <ecNumber evidence="2 7">1.13.11.20</ecNumber>
    </recommendedName>
</protein>
<dbReference type="EMBL" id="JAQQWL010000001">
    <property type="protein sequence ID" value="KAK8090887.1"/>
    <property type="molecule type" value="Genomic_DNA"/>
</dbReference>
<dbReference type="Gene3D" id="2.60.120.10">
    <property type="entry name" value="Jelly Rolls"/>
    <property type="match status" value="1"/>
</dbReference>
<comment type="cofactor">
    <cofactor evidence="7">
        <name>Fe cation</name>
        <dbReference type="ChEBI" id="CHEBI:24875"/>
    </cofactor>
    <text evidence="7">Binds 1 Fe cation per subunit.</text>
</comment>
<dbReference type="InterPro" id="IPR010300">
    <property type="entry name" value="CDO_1"/>
</dbReference>
<keyword evidence="4 7" id="KW-0223">Dioxygenase</keyword>
<evidence type="ECO:0000256" key="3">
    <source>
        <dbReference type="ARBA" id="ARBA00022723"/>
    </source>
</evidence>
<keyword evidence="3 7" id="KW-0479">Metal-binding</keyword>
<accession>A0ABR1X6C3</accession>